<protein>
    <submittedName>
        <fullName evidence="5">FCD domain-containing protein</fullName>
    </submittedName>
</protein>
<dbReference type="Pfam" id="PF07729">
    <property type="entry name" value="FCD"/>
    <property type="match status" value="1"/>
</dbReference>
<gene>
    <name evidence="5" type="ORF">GIS00_15420</name>
</gene>
<dbReference type="RefSeq" id="WP_154769358.1">
    <property type="nucleotide sequence ID" value="NZ_WLYK01000006.1"/>
</dbReference>
<dbReference type="Gene3D" id="1.20.120.530">
    <property type="entry name" value="GntR ligand-binding domain-like"/>
    <property type="match status" value="1"/>
</dbReference>
<proteinExistence type="predicted"/>
<dbReference type="SUPFAM" id="SSF46785">
    <property type="entry name" value="Winged helix' DNA-binding domain"/>
    <property type="match status" value="1"/>
</dbReference>
<dbReference type="Pfam" id="PF00392">
    <property type="entry name" value="GntR"/>
    <property type="match status" value="1"/>
</dbReference>
<dbReference type="GO" id="GO:0003700">
    <property type="term" value="F:DNA-binding transcription factor activity"/>
    <property type="evidence" value="ECO:0007669"/>
    <property type="project" value="InterPro"/>
</dbReference>
<dbReference type="InterPro" id="IPR036388">
    <property type="entry name" value="WH-like_DNA-bd_sf"/>
</dbReference>
<keyword evidence="1" id="KW-0805">Transcription regulation</keyword>
<dbReference type="Proteomes" id="UP000460221">
    <property type="component" value="Unassembled WGS sequence"/>
</dbReference>
<dbReference type="InterPro" id="IPR036390">
    <property type="entry name" value="WH_DNA-bd_sf"/>
</dbReference>
<dbReference type="AlphaFoldDB" id="A0A7K1FMF4"/>
<evidence type="ECO:0000313" key="5">
    <source>
        <dbReference type="EMBL" id="MTD15332.1"/>
    </source>
</evidence>
<dbReference type="SMART" id="SM00895">
    <property type="entry name" value="FCD"/>
    <property type="match status" value="1"/>
</dbReference>
<dbReference type="PANTHER" id="PTHR43537:SF5">
    <property type="entry name" value="UXU OPERON TRANSCRIPTIONAL REGULATOR"/>
    <property type="match status" value="1"/>
</dbReference>
<organism evidence="5 6">
    <name type="scientific">Nakamurella alba</name>
    <dbReference type="NCBI Taxonomy" id="2665158"/>
    <lineage>
        <taxon>Bacteria</taxon>
        <taxon>Bacillati</taxon>
        <taxon>Actinomycetota</taxon>
        <taxon>Actinomycetes</taxon>
        <taxon>Nakamurellales</taxon>
        <taxon>Nakamurellaceae</taxon>
        <taxon>Nakamurella</taxon>
    </lineage>
</organism>
<name>A0A7K1FMF4_9ACTN</name>
<dbReference type="PANTHER" id="PTHR43537">
    <property type="entry name" value="TRANSCRIPTIONAL REGULATOR, GNTR FAMILY"/>
    <property type="match status" value="1"/>
</dbReference>
<dbReference type="InterPro" id="IPR000524">
    <property type="entry name" value="Tscrpt_reg_HTH_GntR"/>
</dbReference>
<dbReference type="EMBL" id="WLYK01000006">
    <property type="protein sequence ID" value="MTD15332.1"/>
    <property type="molecule type" value="Genomic_DNA"/>
</dbReference>
<evidence type="ECO:0000313" key="6">
    <source>
        <dbReference type="Proteomes" id="UP000460221"/>
    </source>
</evidence>
<evidence type="ECO:0000256" key="3">
    <source>
        <dbReference type="ARBA" id="ARBA00023163"/>
    </source>
</evidence>
<dbReference type="PROSITE" id="PS50949">
    <property type="entry name" value="HTH_GNTR"/>
    <property type="match status" value="1"/>
</dbReference>
<dbReference type="PRINTS" id="PR00035">
    <property type="entry name" value="HTHGNTR"/>
</dbReference>
<evidence type="ECO:0000259" key="4">
    <source>
        <dbReference type="PROSITE" id="PS50949"/>
    </source>
</evidence>
<dbReference type="SUPFAM" id="SSF48008">
    <property type="entry name" value="GntR ligand-binding domain-like"/>
    <property type="match status" value="1"/>
</dbReference>
<dbReference type="SMART" id="SM00345">
    <property type="entry name" value="HTH_GNTR"/>
    <property type="match status" value="1"/>
</dbReference>
<dbReference type="Gene3D" id="1.10.10.10">
    <property type="entry name" value="Winged helix-like DNA-binding domain superfamily/Winged helix DNA-binding domain"/>
    <property type="match status" value="1"/>
</dbReference>
<feature type="domain" description="HTH gntR-type" evidence="4">
    <location>
        <begin position="10"/>
        <end position="78"/>
    </location>
</feature>
<reference evidence="5 6" key="1">
    <citation type="submission" date="2019-11" db="EMBL/GenBank/DDBJ databases">
        <authorList>
            <person name="Jiang L.-Q."/>
        </authorList>
    </citation>
    <scope>NUCLEOTIDE SEQUENCE [LARGE SCALE GENOMIC DNA]</scope>
    <source>
        <strain evidence="5 6">YIM 132087</strain>
    </source>
</reference>
<dbReference type="InterPro" id="IPR011711">
    <property type="entry name" value="GntR_C"/>
</dbReference>
<sequence length="232" mass="25486">MTATRTTGARANQQALQRAIREYILDERLSSGVPMPPEQVLMERFGVSRHPLREAMKALEAVGIVDIRHGSGTFVGIGSLTALREGLEFRAALSLNGDLLAARELLQVRRLLESGLAGEVLARRDELDMPALRSAVSRMERAAADGDYEASADWTFHRLLYEPIGNGLILELLEVFWSVFHRLDDRLPQGSATPEVIAGWHADILAAIDAADRDHMARAVAAHFDGISQRLG</sequence>
<keyword evidence="3" id="KW-0804">Transcription</keyword>
<keyword evidence="2" id="KW-0238">DNA-binding</keyword>
<evidence type="ECO:0000256" key="2">
    <source>
        <dbReference type="ARBA" id="ARBA00023125"/>
    </source>
</evidence>
<dbReference type="CDD" id="cd07377">
    <property type="entry name" value="WHTH_GntR"/>
    <property type="match status" value="1"/>
</dbReference>
<accession>A0A7K1FMF4</accession>
<evidence type="ECO:0000256" key="1">
    <source>
        <dbReference type="ARBA" id="ARBA00023015"/>
    </source>
</evidence>
<comment type="caution">
    <text evidence="5">The sequence shown here is derived from an EMBL/GenBank/DDBJ whole genome shotgun (WGS) entry which is preliminary data.</text>
</comment>
<dbReference type="GO" id="GO:0003677">
    <property type="term" value="F:DNA binding"/>
    <property type="evidence" value="ECO:0007669"/>
    <property type="project" value="UniProtKB-KW"/>
</dbReference>
<keyword evidence="6" id="KW-1185">Reference proteome</keyword>
<dbReference type="InterPro" id="IPR008920">
    <property type="entry name" value="TF_FadR/GntR_C"/>
</dbReference>